<accession>A0A1E7ZDS7</accession>
<dbReference type="PANTHER" id="PTHR34535:SF3">
    <property type="entry name" value="HYDROGENASE MATURATION FACTOR HYPA"/>
    <property type="match status" value="1"/>
</dbReference>
<feature type="binding site" evidence="5">
    <location>
        <position position="86"/>
    </location>
    <ligand>
        <name>Zn(2+)</name>
        <dbReference type="ChEBI" id="CHEBI:29105"/>
    </ligand>
</feature>
<feature type="binding site" evidence="5">
    <location>
        <position position="89"/>
    </location>
    <ligand>
        <name>Zn(2+)</name>
        <dbReference type="ChEBI" id="CHEBI:29105"/>
    </ligand>
</feature>
<keyword evidence="2 5" id="KW-0533">Nickel</keyword>
<comment type="caution">
    <text evidence="5">Lacks conserved residue(s) required for the propagation of feature annotation.</text>
</comment>
<dbReference type="PROSITE" id="PS01249">
    <property type="entry name" value="HYPA"/>
    <property type="match status" value="1"/>
</dbReference>
<dbReference type="GO" id="GO:0051604">
    <property type="term" value="P:protein maturation"/>
    <property type="evidence" value="ECO:0007669"/>
    <property type="project" value="InterPro"/>
</dbReference>
<dbReference type="Proteomes" id="UP000175691">
    <property type="component" value="Unassembled WGS sequence"/>
</dbReference>
<dbReference type="InterPro" id="IPR000688">
    <property type="entry name" value="HypA/HybF"/>
</dbReference>
<keyword evidence="4 5" id="KW-0862">Zinc</keyword>
<evidence type="ECO:0000313" key="7">
    <source>
        <dbReference type="Proteomes" id="UP000175691"/>
    </source>
</evidence>
<evidence type="ECO:0000256" key="2">
    <source>
        <dbReference type="ARBA" id="ARBA00022596"/>
    </source>
</evidence>
<evidence type="ECO:0000256" key="4">
    <source>
        <dbReference type="ARBA" id="ARBA00022833"/>
    </source>
</evidence>
<protein>
    <recommendedName>
        <fullName evidence="5">Hydrogenase maturation factor HypA</fullName>
    </recommendedName>
</protein>
<evidence type="ECO:0000256" key="3">
    <source>
        <dbReference type="ARBA" id="ARBA00022723"/>
    </source>
</evidence>
<feature type="binding site" evidence="5">
    <location>
        <position position="73"/>
    </location>
    <ligand>
        <name>Zn(2+)</name>
        <dbReference type="ChEBI" id="CHEBI:29105"/>
    </ligand>
</feature>
<keyword evidence="7" id="KW-1185">Reference proteome</keyword>
<reference evidence="6 7" key="1">
    <citation type="submission" date="2016-08" db="EMBL/GenBank/DDBJ databases">
        <authorList>
            <person name="Seilhamer J.J."/>
        </authorList>
    </citation>
    <scope>NUCLEOTIDE SEQUENCE [LARGE SCALE GENOMIC DNA]</scope>
    <source>
        <strain evidence="6 7">KCTC 42603</strain>
    </source>
</reference>
<feature type="binding site" evidence="5">
    <location>
        <position position="70"/>
    </location>
    <ligand>
        <name>Zn(2+)</name>
        <dbReference type="ChEBI" id="CHEBI:29105"/>
    </ligand>
</feature>
<dbReference type="Pfam" id="PF01155">
    <property type="entry name" value="HypA"/>
    <property type="match status" value="1"/>
</dbReference>
<proteinExistence type="inferred from homology"/>
<dbReference type="PIRSF" id="PIRSF004761">
    <property type="entry name" value="Hydrgn_mat_HypA"/>
    <property type="match status" value="1"/>
</dbReference>
<dbReference type="NCBIfam" id="TIGR00100">
    <property type="entry name" value="hypA"/>
    <property type="match status" value="1"/>
</dbReference>
<dbReference type="GO" id="GO:0008270">
    <property type="term" value="F:zinc ion binding"/>
    <property type="evidence" value="ECO:0007669"/>
    <property type="project" value="UniProtKB-UniRule"/>
</dbReference>
<organism evidence="6 7">
    <name type="scientific">Alteromonas confluentis</name>
    <dbReference type="NCBI Taxonomy" id="1656094"/>
    <lineage>
        <taxon>Bacteria</taxon>
        <taxon>Pseudomonadati</taxon>
        <taxon>Pseudomonadota</taxon>
        <taxon>Gammaproteobacteria</taxon>
        <taxon>Alteromonadales</taxon>
        <taxon>Alteromonadaceae</taxon>
        <taxon>Alteromonas/Salinimonas group</taxon>
        <taxon>Alteromonas</taxon>
    </lineage>
</organism>
<dbReference type="HAMAP" id="MF_00213">
    <property type="entry name" value="HypA_HybF"/>
    <property type="match status" value="1"/>
</dbReference>
<comment type="caution">
    <text evidence="6">The sequence shown here is derived from an EMBL/GenBank/DDBJ whole genome shotgun (WGS) entry which is preliminary data.</text>
</comment>
<evidence type="ECO:0000256" key="5">
    <source>
        <dbReference type="HAMAP-Rule" id="MF_00213"/>
    </source>
</evidence>
<dbReference type="AlphaFoldDB" id="A0A1E7ZDS7"/>
<comment type="function">
    <text evidence="5">Involved in the maturation of [NiFe] hydrogenases. Required for nickel insertion into the metal center of the hydrogenase.</text>
</comment>
<evidence type="ECO:0000313" key="6">
    <source>
        <dbReference type="EMBL" id="OFC71665.1"/>
    </source>
</evidence>
<keyword evidence="3 5" id="KW-0479">Metal-binding</keyword>
<sequence>MSIAEGILQVLEDQAASQQYEKVKAVWLEIGPLANIDANALTFCFDVVMKGSLAEGAKLTIISLPGVAYCLQCSETVSITQRYDSCSHCGSYQLQVTQGDEMRIKELEVA</sequence>
<dbReference type="Gene3D" id="3.30.2320.80">
    <property type="match status" value="1"/>
</dbReference>
<dbReference type="EMBL" id="MDHN01000013">
    <property type="protein sequence ID" value="OFC71665.1"/>
    <property type="molecule type" value="Genomic_DNA"/>
</dbReference>
<name>A0A1E7ZDS7_9ALTE</name>
<dbReference type="GO" id="GO:0016151">
    <property type="term" value="F:nickel cation binding"/>
    <property type="evidence" value="ECO:0007669"/>
    <property type="project" value="UniProtKB-UniRule"/>
</dbReference>
<dbReference type="STRING" id="1656094.BFC18_07390"/>
<dbReference type="OrthoDB" id="288014at2"/>
<comment type="similarity">
    <text evidence="1 5">Belongs to the HypA/HybF family.</text>
</comment>
<evidence type="ECO:0000256" key="1">
    <source>
        <dbReference type="ARBA" id="ARBA00010748"/>
    </source>
</evidence>
<gene>
    <name evidence="5" type="primary">hypA</name>
    <name evidence="6" type="ORF">BFC18_07390</name>
</gene>
<dbReference type="InterPro" id="IPR020538">
    <property type="entry name" value="Hydgase_Ni_incorp_HypA/HybF_CS"/>
</dbReference>
<dbReference type="PANTHER" id="PTHR34535">
    <property type="entry name" value="HYDROGENASE MATURATION FACTOR HYPA"/>
    <property type="match status" value="1"/>
</dbReference>